<dbReference type="AlphaFoldDB" id="A0A0G0JPZ9"/>
<evidence type="ECO:0000313" key="1">
    <source>
        <dbReference type="EMBL" id="KKQ30176.1"/>
    </source>
</evidence>
<reference evidence="1 2" key="1">
    <citation type="journal article" date="2015" name="Nature">
        <title>rRNA introns, odd ribosomes, and small enigmatic genomes across a large radiation of phyla.</title>
        <authorList>
            <person name="Brown C.T."/>
            <person name="Hug L.A."/>
            <person name="Thomas B.C."/>
            <person name="Sharon I."/>
            <person name="Castelle C.J."/>
            <person name="Singh A."/>
            <person name="Wilkins M.J."/>
            <person name="Williams K.H."/>
            <person name="Banfield J.F."/>
        </authorList>
    </citation>
    <scope>NUCLEOTIDE SEQUENCE [LARGE SCALE GENOMIC DNA]</scope>
</reference>
<dbReference type="Gene3D" id="3.30.160.250">
    <property type="match status" value="1"/>
</dbReference>
<accession>A0A0G0JPZ9</accession>
<sequence>MVKLSPEDVKEINRFRSLFPKEIEVRIHRSEDGGFFAEVLTFPGVITEADTFSELIEMVSDAAISYFEVPGKYAPFVANYLPTIELAQKLGIFPVIKQEQDLKLQLVS</sequence>
<dbReference type="Proteomes" id="UP000034701">
    <property type="component" value="Unassembled WGS sequence"/>
</dbReference>
<protein>
    <submittedName>
        <fullName evidence="1">Uncharacterized protein</fullName>
    </submittedName>
</protein>
<dbReference type="SUPFAM" id="SSF143100">
    <property type="entry name" value="TTHA1013/TTHA0281-like"/>
    <property type="match status" value="1"/>
</dbReference>
<gene>
    <name evidence="1" type="ORF">US45_C0048G0006</name>
</gene>
<name>A0A0G0JPZ9_9BACT</name>
<dbReference type="InterPro" id="IPR035069">
    <property type="entry name" value="TTHA1013/TTHA0281-like"/>
</dbReference>
<evidence type="ECO:0000313" key="2">
    <source>
        <dbReference type="Proteomes" id="UP000034701"/>
    </source>
</evidence>
<proteinExistence type="predicted"/>
<dbReference type="EMBL" id="LBTA01000048">
    <property type="protein sequence ID" value="KKQ30176.1"/>
    <property type="molecule type" value="Genomic_DNA"/>
</dbReference>
<comment type="caution">
    <text evidence="1">The sequence shown here is derived from an EMBL/GenBank/DDBJ whole genome shotgun (WGS) entry which is preliminary data.</text>
</comment>
<organism evidence="1 2">
    <name type="scientific">Candidatus Nomurabacteria bacterium GW2011_GWA1_37_20</name>
    <dbReference type="NCBI Taxonomy" id="1618729"/>
    <lineage>
        <taxon>Bacteria</taxon>
        <taxon>Candidatus Nomuraibacteriota</taxon>
    </lineage>
</organism>